<reference evidence="1 2" key="1">
    <citation type="journal article" date="2021" name="Comput. Struct. Biotechnol. J.">
        <title>De novo genome assembly of the potent medicinal plant Rehmannia glutinosa using nanopore technology.</title>
        <authorList>
            <person name="Ma L."/>
            <person name="Dong C."/>
            <person name="Song C."/>
            <person name="Wang X."/>
            <person name="Zheng X."/>
            <person name="Niu Y."/>
            <person name="Chen S."/>
            <person name="Feng W."/>
        </authorList>
    </citation>
    <scope>NUCLEOTIDE SEQUENCE [LARGE SCALE GENOMIC DNA]</scope>
    <source>
        <strain evidence="1">DH-2019</strain>
    </source>
</reference>
<evidence type="ECO:0000313" key="1">
    <source>
        <dbReference type="EMBL" id="KAK6146353.1"/>
    </source>
</evidence>
<accession>A0ABR0WFP7</accession>
<keyword evidence="2" id="KW-1185">Reference proteome</keyword>
<protein>
    <submittedName>
        <fullName evidence="1">Uncharacterized protein</fullName>
    </submittedName>
</protein>
<evidence type="ECO:0000313" key="2">
    <source>
        <dbReference type="Proteomes" id="UP001318860"/>
    </source>
</evidence>
<dbReference type="Proteomes" id="UP001318860">
    <property type="component" value="Unassembled WGS sequence"/>
</dbReference>
<name>A0ABR0WFP7_REHGL</name>
<dbReference type="EMBL" id="JABTTQ020000011">
    <property type="protein sequence ID" value="KAK6146353.1"/>
    <property type="molecule type" value="Genomic_DNA"/>
</dbReference>
<proteinExistence type="predicted"/>
<gene>
    <name evidence="1" type="ORF">DH2020_020222</name>
</gene>
<sequence length="205" mass="23555">MRILSTARRGCTGPPLGPFERLQEYREYKQAKEDDDLGVHIATMLKLWKNVRNLPNGVTHYEAARKLVDTMPPYWKRQARRLLEEHLEVDNKRGTVIDYVEFSAECFRKWIKFDDDPFLSDVESEEEDPEEDVNFKTLESVKSFGGILVGQGAMTYADVVERAQAVATRLNMDVGNKKIVEVQGKRKLEETLTFGKCIAIILVDE</sequence>
<organism evidence="1 2">
    <name type="scientific">Rehmannia glutinosa</name>
    <name type="common">Chinese foxglove</name>
    <dbReference type="NCBI Taxonomy" id="99300"/>
    <lineage>
        <taxon>Eukaryota</taxon>
        <taxon>Viridiplantae</taxon>
        <taxon>Streptophyta</taxon>
        <taxon>Embryophyta</taxon>
        <taxon>Tracheophyta</taxon>
        <taxon>Spermatophyta</taxon>
        <taxon>Magnoliopsida</taxon>
        <taxon>eudicotyledons</taxon>
        <taxon>Gunneridae</taxon>
        <taxon>Pentapetalae</taxon>
        <taxon>asterids</taxon>
        <taxon>lamiids</taxon>
        <taxon>Lamiales</taxon>
        <taxon>Orobanchaceae</taxon>
        <taxon>Rehmannieae</taxon>
        <taxon>Rehmannia</taxon>
    </lineage>
</organism>
<comment type="caution">
    <text evidence="1">The sequence shown here is derived from an EMBL/GenBank/DDBJ whole genome shotgun (WGS) entry which is preliminary data.</text>
</comment>